<organism evidence="5 6">
    <name type="scientific">Novispirillum itersonii</name>
    <name type="common">Aquaspirillum itersonii</name>
    <dbReference type="NCBI Taxonomy" id="189"/>
    <lineage>
        <taxon>Bacteria</taxon>
        <taxon>Pseudomonadati</taxon>
        <taxon>Pseudomonadota</taxon>
        <taxon>Alphaproteobacteria</taxon>
        <taxon>Rhodospirillales</taxon>
        <taxon>Novispirillaceae</taxon>
        <taxon>Novispirillum</taxon>
    </lineage>
</organism>
<keyword evidence="6" id="KW-1185">Reference proteome</keyword>
<dbReference type="Gene3D" id="3.40.190.10">
    <property type="entry name" value="Periplasmic binding protein-like II"/>
    <property type="match status" value="2"/>
</dbReference>
<dbReference type="SMART" id="SM00062">
    <property type="entry name" value="PBPb"/>
    <property type="match status" value="1"/>
</dbReference>
<dbReference type="PANTHER" id="PTHR30085:SF7">
    <property type="entry name" value="AMINO-ACID ABC TRANSPORTER-BINDING PROTEIN YHDW-RELATED"/>
    <property type="match status" value="1"/>
</dbReference>
<protein>
    <submittedName>
        <fullName evidence="5">General L-amino acid transport system substrate-binding protein</fullName>
    </submittedName>
</protein>
<dbReference type="CDD" id="cd13692">
    <property type="entry name" value="PBP2_BztA"/>
    <property type="match status" value="1"/>
</dbReference>
<dbReference type="Proteomes" id="UP000544872">
    <property type="component" value="Unassembled WGS sequence"/>
</dbReference>
<gene>
    <name evidence="5" type="ORF">FHS48_000510</name>
</gene>
<feature type="domain" description="Solute-binding protein family 3/N-terminal" evidence="4">
    <location>
        <begin position="62"/>
        <end position="292"/>
    </location>
</feature>
<proteinExistence type="inferred from homology"/>
<reference evidence="5 6" key="1">
    <citation type="submission" date="2020-08" db="EMBL/GenBank/DDBJ databases">
        <title>Genomic Encyclopedia of Type Strains, Phase IV (KMG-IV): sequencing the most valuable type-strain genomes for metagenomic binning, comparative biology and taxonomic classification.</title>
        <authorList>
            <person name="Goeker M."/>
        </authorList>
    </citation>
    <scope>NUCLEOTIDE SEQUENCE [LARGE SCALE GENOMIC DNA]</scope>
    <source>
        <strain evidence="5 6">DSM 11590</strain>
    </source>
</reference>
<dbReference type="InterPro" id="IPR001638">
    <property type="entry name" value="Solute-binding_3/MltF_N"/>
</dbReference>
<evidence type="ECO:0000256" key="1">
    <source>
        <dbReference type="ARBA" id="ARBA00010333"/>
    </source>
</evidence>
<dbReference type="GO" id="GO:0006865">
    <property type="term" value="P:amino acid transport"/>
    <property type="evidence" value="ECO:0007669"/>
    <property type="project" value="TreeGrafter"/>
</dbReference>
<sequence length="367" mass="39173">MSAGLARITDHLRLLRRPGGRIILFLLLAVCLQAVSAGTPARAGDLHSAASPTLDAIKSRNSVRCAVQAAYGGYATLGTDGVWRGFMVDYCRAIAAAVLGDPELTEILHTESSLRFQVVAERQADVLLSGTTVTLGRSTAMGFAFPGVYLYDGQGFITHRESGITALATITQASVCVIANTTTIQNLRDYISRSGAKLTLVESSSDEGAWSNFLKRRCDLYTNDRLGLRVRAGSSPGGESAFVLLPDIISREPLGPMVRNDDPVFASLLQWLLNGLIAAEDMGVTKATVATGQAGQNHDLGVILGTQEDYASHFGIAPGWIRRAILAVGNAGEIYDRNLGVGSPLKVDRGLNDLWSRGGLMYPLPLR</sequence>
<evidence type="ECO:0000256" key="2">
    <source>
        <dbReference type="ARBA" id="ARBA00022448"/>
    </source>
</evidence>
<comment type="caution">
    <text evidence="5">The sequence shown here is derived from an EMBL/GenBank/DDBJ whole genome shotgun (WGS) entry which is preliminary data.</text>
</comment>
<dbReference type="InterPro" id="IPR051455">
    <property type="entry name" value="Bact_solute-bind_prot3"/>
</dbReference>
<evidence type="ECO:0000313" key="6">
    <source>
        <dbReference type="Proteomes" id="UP000544872"/>
    </source>
</evidence>
<dbReference type="PANTHER" id="PTHR30085">
    <property type="entry name" value="AMINO ACID ABC TRANSPORTER PERMEASE"/>
    <property type="match status" value="1"/>
</dbReference>
<accession>A0A7W9ZF59</accession>
<name>A0A7W9ZF59_NOVIT</name>
<evidence type="ECO:0000256" key="3">
    <source>
        <dbReference type="ARBA" id="ARBA00022729"/>
    </source>
</evidence>
<dbReference type="SUPFAM" id="SSF53850">
    <property type="entry name" value="Periplasmic binding protein-like II"/>
    <property type="match status" value="1"/>
</dbReference>
<comment type="similarity">
    <text evidence="1">Belongs to the bacterial solute-binding protein 3 family.</text>
</comment>
<dbReference type="AlphaFoldDB" id="A0A7W9ZF59"/>
<dbReference type="Pfam" id="PF00497">
    <property type="entry name" value="SBP_bac_3"/>
    <property type="match status" value="1"/>
</dbReference>
<evidence type="ECO:0000259" key="4">
    <source>
        <dbReference type="SMART" id="SM00062"/>
    </source>
</evidence>
<evidence type="ECO:0000313" key="5">
    <source>
        <dbReference type="EMBL" id="MBB6209129.1"/>
    </source>
</evidence>
<dbReference type="RefSeq" id="WP_184261033.1">
    <property type="nucleotide sequence ID" value="NZ_JACIIX010000001.1"/>
</dbReference>
<keyword evidence="2" id="KW-0813">Transport</keyword>
<dbReference type="EMBL" id="JACIIX010000001">
    <property type="protein sequence ID" value="MBB6209129.1"/>
    <property type="molecule type" value="Genomic_DNA"/>
</dbReference>
<keyword evidence="3" id="KW-0732">Signal</keyword>